<keyword evidence="3" id="KW-1185">Reference proteome</keyword>
<proteinExistence type="predicted"/>
<evidence type="ECO:0000256" key="1">
    <source>
        <dbReference type="SAM" id="Phobius"/>
    </source>
</evidence>
<keyword evidence="1" id="KW-0812">Transmembrane</keyword>
<dbReference type="Proteomes" id="UP000241912">
    <property type="component" value="Unassembled WGS sequence"/>
</dbReference>
<keyword evidence="1" id="KW-0472">Membrane</keyword>
<evidence type="ECO:0000313" key="2">
    <source>
        <dbReference type="EMBL" id="PSJ16344.1"/>
    </source>
</evidence>
<evidence type="ECO:0000313" key="3">
    <source>
        <dbReference type="Proteomes" id="UP000241912"/>
    </source>
</evidence>
<feature type="transmembrane region" description="Helical" evidence="1">
    <location>
        <begin position="20"/>
        <end position="40"/>
    </location>
</feature>
<organism evidence="2 3">
    <name type="scientific">Nitrosomonas supralitoralis</name>
    <dbReference type="NCBI Taxonomy" id="2116706"/>
    <lineage>
        <taxon>Bacteria</taxon>
        <taxon>Pseudomonadati</taxon>
        <taxon>Pseudomonadota</taxon>
        <taxon>Betaproteobacteria</taxon>
        <taxon>Nitrosomonadales</taxon>
        <taxon>Nitrosomonadaceae</taxon>
        <taxon>Nitrosomonas</taxon>
    </lineage>
</organism>
<reference evidence="2 3" key="1">
    <citation type="submission" date="2018-03" db="EMBL/GenBank/DDBJ databases">
        <title>Draft genome of Nitrosomonas supralitoralis APG5.</title>
        <authorList>
            <person name="Urakawa H."/>
            <person name="Lopez J.V."/>
        </authorList>
    </citation>
    <scope>NUCLEOTIDE SEQUENCE [LARGE SCALE GENOMIC DNA]</scope>
    <source>
        <strain evidence="2 3">APG5</strain>
    </source>
</reference>
<gene>
    <name evidence="2" type="ORF">C7H79_13875</name>
</gene>
<comment type="caution">
    <text evidence="2">The sequence shown here is derived from an EMBL/GenBank/DDBJ whole genome shotgun (WGS) entry which is preliminary data.</text>
</comment>
<dbReference type="RefSeq" id="WP_106707845.1">
    <property type="nucleotide sequence ID" value="NZ_PXXU01000055.1"/>
</dbReference>
<name>A0A2P7NS97_9PROT</name>
<protein>
    <submittedName>
        <fullName evidence="2">Uncharacterized protein</fullName>
    </submittedName>
</protein>
<keyword evidence="1" id="KW-1133">Transmembrane helix</keyword>
<dbReference type="EMBL" id="PXXU01000055">
    <property type="protein sequence ID" value="PSJ16344.1"/>
    <property type="molecule type" value="Genomic_DNA"/>
</dbReference>
<dbReference type="AlphaFoldDB" id="A0A2P7NS97"/>
<accession>A0A2P7NS97</accession>
<sequence length="67" mass="7779">MFKNRDMKNYRAREESEGTILVRMTAYLIIAVLLAVLAWMGERDHQHKLDQLREAAQCGSSTKQVKQ</sequence>